<gene>
    <name evidence="1" type="ORF">KEM09_15440</name>
</gene>
<sequence length="2800" mass="298713">MKYKSSIRIFLLILFVGLFNLVNAQQTWYTLASGDWDNPDIWTLDPAGAVPVGSAVPAAGDNVVILTGKTVVVPDGIIPFDAASNGGVERNITLSLGSVKVSGQLDLRKSGGHSFAQLKGNGRLLMAADNYPTVTDDSYFVAEGGDEGTAVYYGDSNFSIQTASTFYNLEINLNSSNEVTLSDNYLLNGDLLIKSGQVRLGEASSVRYTVTIKGDVTIQADGELTVRTGDSFGDTETDYHQIICYGNVVNAGIIDLTTQNQPDYNTRLTGDGVAAALLTMTGSSDANLICNGVTNLYRLILDKGFDQSYKLNLSASSEGNFRLYGCNNQNGVDTKALYLKNGTLVLSGSVFIPTLTEGGSDFFIGATSGLHINGAGVKVYSTARSDAETTVGGVTGTGVDGAASGSKSFSVLGKFKISAGLFETKTHGFVAWDSGNASVIIEGGTVITPGFRSAGGQTGKWSYNQSGGLVQLYGDINSDLSGSGSPTFHIKGSENVFMMSGGTIELFDAATPSQLAIGIESGEGNYGVTGGTIIINRSASAGATFNISSTAPLYNLEINSVNAQAINLNTSLTVKNNLTIGSASSTLSTANNLLEIGGDLTNSGSYSTGSNHVTRFIGGNPSVVNGGTVSFDYLELNKDSQATTVTLGTGTISITKDLTINKGTLDVGTSDRNLSGNIDITYGDITGSGYLVLNSSASTQTLKGKVGQTPAFGNLRLNNVNVTSPQIILLSDVDINALRFDRNQIVDLDKYNLEILSSLSKEAGLSWNYNECMFRTTGLSSDGGLTLPIVLSGNYSDNSVQYFPIGLYDASNSPVNRFTPFEVFANGTSLNDNGSITIIPVNGKHPTTDPTATVLPFYWSVKYSGLTGITKDNLAYYFTYDKYLSNSFEKNGSVLTGATWSEFSGVRDNNDLTFKFPYAAELSKDFTLGKANDYNWVVTLYSRQSGDWNTLSTWSLDSHTGDAIPRDSFLPQNGDRVIIGNGHRVSVAYDGTDPYNTENVGEIIFAHDTTVSTNLEDFPRLQIERGNTMNLNRVSGTGVITQWIDNSRDPVITGDLGDFVNNKYSWFLFVASAAQVDIPETIALYPNVMTEGSGRVLTFTNDIVINRHLNPRGNSIIRMNNGADGDINIGGDLLLGDWQDGVLEFDDDGTERVLTIEGNIDFTSSVTAPTNARQLRVLNTTPNNLKHQIYLEGDIIQGAGVIDLANSGATDNNAIITFNGSQSATVSKTASEATDFYRLEIDKPSDKKVHFTNNFTLSGDASQATKPINLLSGECHLGSTGTHVISSGGADFKIPSGATLRVDNGTVVRLGGSSSNTGMWLDGDLIIEDGGIVNCAYGSNGFTDNYIEYSSSGDATITLNGTAQLTIGSQLRRSLNTDVGVLTFNQAGESSTVKVGVNEAGATSRGLFEITGAGSSFTQAANSKLTIIRGHGATNKALLFEPESVTIGSGAGFIIGDNTTPAGQIMAIYAGSELGDLTIEGTNAPSAVLNVVPATINGNLVINSGEFDANGLDVILKGNLFKDAAATYNPNNNTTYFEGVDQTITGDLTFANLIRQTGTGTLTLDASSPVLVTGNMELLSGTLNTGDNDLTLYGDLVNEVTTTGTGGQGIIMAGSDIQELGGTGQYYRLTINNANGVALPTQSGALTFTNQLRLVNGVFDIGRNLLIFNNGASIEPVNPFSSSNMIQTNLSFTDNGIKKYFPVISAEESFTYPIGSLGKYTPVIFDITSNGGSTGAIRVKAADEPHISIPLADQANVLQYNWTLDAEGIQGFSGLARMYSNDGDALGDTSQYITARILLGSTDWNKFTTDEFQGKANADDISLFYFSNTDDAGIDGDYTAGVSTAIPDQVPSYITVVDGNYSDVSTWATYDPDTGVTGAAGVGIPAGGPRGSLIYINHYLSFPDNFEAAYRTFINATGTANIGNSFGHRLGDVYGVGKVRVERGDLPAGAYDEFFSETGGTLEYSGTGNYDILSELPLLNNLIVSGTGERRLPNVNVQLYGDWTIDGPDVINTHNSNLYLKGDLSFAAGTFDAGIGTSTLGFNGIVNQYVNGALSFTSAEGGALYSLEVNNPVGIQVSNDLDVDKQLLLTNGIIVVDASSAVKLTDSDENAVVGASVSSYVDGLLKKEILSGGKFDFPVGNASRYGNVEVTVDGVSGGEWSVRYYNTNPSSVSRSPESLIAPVEYVSHNEFWHITAPNTSAQANLLLRWDSGSGVTPDNDFRVVKWNTTAWEQVNIGTKSGTTTSGTVNLSGNLLFSSLEHYLTFGSVVIPAFDWEGGLSGDWFDPLNWSDNQVPVASSNVTITNTGTAPFVKNISEVAQVNDLTISHTSGLTIQPGAQMTINGALITNDLLFVENTNTQPASLITHGNVTGDVSFKWTYDNLRWWFIAHPITNPVMTSYDAIIAPNDYVMYEYLDGGINRISKTAYNFTAQDEIKGYMFKVKEAGAEVIHTGAINAASSYSTSLLTDWQIIGNPYPAYYQLPKETGPTADFANTTGTVYVTVSTRNSDKTFETYNTLTGLSSPETFTGVIAPSQAFYVQTEPLQTGQVTMRASNRIHDVNKVSLKTAVKEENVLRVKLNNGELTDEAVIALRENGDLGFSRIDSEQKFTTTSNYSFVYSVVDNKSAVINVLPADIYDESVHLGLRTKFEGLNALSISGLNSLVDDYEVLLEDKGTNPSTMTKMTSTTVYEFTAIEGTINDRFALHFKEPKTEVPTDIDDVDTDESDAVRAYVQKGSVLTVDCQWNGEKQVLLYTIEGRLVASEEFKGDTFTKDLSLRPGVYVVKVIGRDDAYEQKLYID</sequence>
<evidence type="ECO:0000313" key="1">
    <source>
        <dbReference type="EMBL" id="MBS2212813.1"/>
    </source>
</evidence>
<evidence type="ECO:0008006" key="3">
    <source>
        <dbReference type="Google" id="ProtNLM"/>
    </source>
</evidence>
<reference evidence="1 2" key="1">
    <citation type="journal article" date="2014" name="Int. J. Syst. Evol. Microbiol.">
        <title>Carboxylicivirga gen. nov. in the family Marinilabiliaceae with two novel species, Carboxylicivirga mesophila sp. nov. and Carboxylicivirga taeanensis sp. nov., and reclassification of Cytophaga fermentans as Saccharicrinis fermentans gen. nov., comb. nov.</title>
        <authorList>
            <person name="Yang S.H."/>
            <person name="Seo H.S."/>
            <person name="Woo J.H."/>
            <person name="Oh H.M."/>
            <person name="Jang H."/>
            <person name="Lee J.H."/>
            <person name="Kim S.J."/>
            <person name="Kwon K.K."/>
        </authorList>
    </citation>
    <scope>NUCLEOTIDE SEQUENCE [LARGE SCALE GENOMIC DNA]</scope>
    <source>
        <strain evidence="1 2">JCM 18290</strain>
    </source>
</reference>
<dbReference type="EMBL" id="JAGUCN010000018">
    <property type="protein sequence ID" value="MBS2212813.1"/>
    <property type="molecule type" value="Genomic_DNA"/>
</dbReference>
<organism evidence="1 2">
    <name type="scientific">Carboxylicivirga mesophila</name>
    <dbReference type="NCBI Taxonomy" id="1166478"/>
    <lineage>
        <taxon>Bacteria</taxon>
        <taxon>Pseudomonadati</taxon>
        <taxon>Bacteroidota</taxon>
        <taxon>Bacteroidia</taxon>
        <taxon>Marinilabiliales</taxon>
        <taxon>Marinilabiliaceae</taxon>
        <taxon>Carboxylicivirga</taxon>
    </lineage>
</organism>
<dbReference type="RefSeq" id="WP_212229632.1">
    <property type="nucleotide sequence ID" value="NZ_JAGUCN010000018.1"/>
</dbReference>
<keyword evidence="2" id="KW-1185">Reference proteome</keyword>
<protein>
    <recommendedName>
        <fullName evidence="3">Secretion system C-terminal sorting domain-containing protein</fullName>
    </recommendedName>
</protein>
<evidence type="ECO:0000313" key="2">
    <source>
        <dbReference type="Proteomes" id="UP000721861"/>
    </source>
</evidence>
<comment type="caution">
    <text evidence="1">The sequence shown here is derived from an EMBL/GenBank/DDBJ whole genome shotgun (WGS) entry which is preliminary data.</text>
</comment>
<dbReference type="Proteomes" id="UP000721861">
    <property type="component" value="Unassembled WGS sequence"/>
</dbReference>
<name>A0ABS5KEA1_9BACT</name>
<proteinExistence type="predicted"/>
<accession>A0ABS5KEA1</accession>